<feature type="non-terminal residue" evidence="1">
    <location>
        <position position="71"/>
    </location>
</feature>
<evidence type="ECO:0000313" key="2">
    <source>
        <dbReference type="Proteomes" id="UP000054097"/>
    </source>
</evidence>
<name>A0A0C3AJ65_SERVB</name>
<protein>
    <recommendedName>
        <fullName evidence="3">Glycoside hydrolase family 43 protein</fullName>
    </recommendedName>
</protein>
<reference evidence="2" key="2">
    <citation type="submission" date="2015-01" db="EMBL/GenBank/DDBJ databases">
        <title>Evolutionary Origins and Diversification of the Mycorrhizal Mutualists.</title>
        <authorList>
            <consortium name="DOE Joint Genome Institute"/>
            <consortium name="Mycorrhizal Genomics Consortium"/>
            <person name="Kohler A."/>
            <person name="Kuo A."/>
            <person name="Nagy L.G."/>
            <person name="Floudas D."/>
            <person name="Copeland A."/>
            <person name="Barry K.W."/>
            <person name="Cichocki N."/>
            <person name="Veneault-Fourrey C."/>
            <person name="LaButti K."/>
            <person name="Lindquist E.A."/>
            <person name="Lipzen A."/>
            <person name="Lundell T."/>
            <person name="Morin E."/>
            <person name="Murat C."/>
            <person name="Riley R."/>
            <person name="Ohm R."/>
            <person name="Sun H."/>
            <person name="Tunlid A."/>
            <person name="Henrissat B."/>
            <person name="Grigoriev I.V."/>
            <person name="Hibbett D.S."/>
            <person name="Martin F."/>
        </authorList>
    </citation>
    <scope>NUCLEOTIDE SEQUENCE [LARGE SCALE GENOMIC DNA]</scope>
    <source>
        <strain evidence="2">MAFF 305830</strain>
    </source>
</reference>
<evidence type="ECO:0000313" key="1">
    <source>
        <dbReference type="EMBL" id="KIM19376.1"/>
    </source>
</evidence>
<organism evidence="1 2">
    <name type="scientific">Serendipita vermifera MAFF 305830</name>
    <dbReference type="NCBI Taxonomy" id="933852"/>
    <lineage>
        <taxon>Eukaryota</taxon>
        <taxon>Fungi</taxon>
        <taxon>Dikarya</taxon>
        <taxon>Basidiomycota</taxon>
        <taxon>Agaricomycotina</taxon>
        <taxon>Agaricomycetes</taxon>
        <taxon>Sebacinales</taxon>
        <taxon>Serendipitaceae</taxon>
        <taxon>Serendipita</taxon>
    </lineage>
</organism>
<reference evidence="1 2" key="1">
    <citation type="submission" date="2014-04" db="EMBL/GenBank/DDBJ databases">
        <authorList>
            <consortium name="DOE Joint Genome Institute"/>
            <person name="Kuo A."/>
            <person name="Zuccaro A."/>
            <person name="Kohler A."/>
            <person name="Nagy L.G."/>
            <person name="Floudas D."/>
            <person name="Copeland A."/>
            <person name="Barry K.W."/>
            <person name="Cichocki N."/>
            <person name="Veneault-Fourrey C."/>
            <person name="LaButti K."/>
            <person name="Lindquist E.A."/>
            <person name="Lipzen A."/>
            <person name="Lundell T."/>
            <person name="Morin E."/>
            <person name="Murat C."/>
            <person name="Sun H."/>
            <person name="Tunlid A."/>
            <person name="Henrissat B."/>
            <person name="Grigoriev I.V."/>
            <person name="Hibbett D.S."/>
            <person name="Martin F."/>
            <person name="Nordberg H.P."/>
            <person name="Cantor M.N."/>
            <person name="Hua S.X."/>
        </authorList>
    </citation>
    <scope>NUCLEOTIDE SEQUENCE [LARGE SCALE GENOMIC DNA]</scope>
    <source>
        <strain evidence="1 2">MAFF 305830</strain>
    </source>
</reference>
<proteinExistence type="predicted"/>
<dbReference type="OrthoDB" id="3219467at2759"/>
<keyword evidence="2" id="KW-1185">Reference proteome</keyword>
<dbReference type="SUPFAM" id="SSF89372">
    <property type="entry name" value="Fucose-specific lectin"/>
    <property type="match status" value="1"/>
</dbReference>
<dbReference type="HOGENOM" id="CLU_2747166_0_0_1"/>
<dbReference type="AlphaFoldDB" id="A0A0C3AJ65"/>
<dbReference type="Proteomes" id="UP000054097">
    <property type="component" value="Unassembled WGS sequence"/>
</dbReference>
<sequence length="71" mass="8168">MFLPQQDVNAVIPHDPPHIGIWLLEGMSPTSVVYDGKLYVFYNGSDNNGIWFTQFNGHSWSLIDNVKRHRP</sequence>
<gene>
    <name evidence="1" type="ORF">M408DRAFT_31281</name>
</gene>
<dbReference type="EMBL" id="KN824760">
    <property type="protein sequence ID" value="KIM19376.1"/>
    <property type="molecule type" value="Genomic_DNA"/>
</dbReference>
<accession>A0A0C3AJ65</accession>
<evidence type="ECO:0008006" key="3">
    <source>
        <dbReference type="Google" id="ProtNLM"/>
    </source>
</evidence>